<dbReference type="SUPFAM" id="SSF81593">
    <property type="entry name" value="Nucleotidyltransferase substrate binding subunit/domain"/>
    <property type="match status" value="1"/>
</dbReference>
<accession>X1QV46</accession>
<sequence length="92" mass="10595">GLNSPFVYADENLRSAKVLLDNKLFNPCLQNAQQAVEKMLKALLVEFPVKFKKTHSINELAMLLAENHLDINLAEEDRLSILRRHACLFFDR</sequence>
<dbReference type="EMBL" id="BARV01037829">
    <property type="protein sequence ID" value="GAI54775.1"/>
    <property type="molecule type" value="Genomic_DNA"/>
</dbReference>
<name>X1QV46_9ZZZZ</name>
<evidence type="ECO:0000259" key="1">
    <source>
        <dbReference type="PROSITE" id="PS50910"/>
    </source>
</evidence>
<comment type="caution">
    <text evidence="2">The sequence shown here is derived from an EMBL/GenBank/DDBJ whole genome shotgun (WGS) entry which is preliminary data.</text>
</comment>
<reference evidence="2" key="1">
    <citation type="journal article" date="2014" name="Front. Microbiol.">
        <title>High frequency of phylogenetically diverse reductive dehalogenase-homologous genes in deep subseafloor sedimentary metagenomes.</title>
        <authorList>
            <person name="Kawai M."/>
            <person name="Futagami T."/>
            <person name="Toyoda A."/>
            <person name="Takaki Y."/>
            <person name="Nishi S."/>
            <person name="Hori S."/>
            <person name="Arai W."/>
            <person name="Tsubouchi T."/>
            <person name="Morono Y."/>
            <person name="Uchiyama I."/>
            <person name="Ito T."/>
            <person name="Fujiyama A."/>
            <person name="Inagaki F."/>
            <person name="Takami H."/>
        </authorList>
    </citation>
    <scope>NUCLEOTIDE SEQUENCE</scope>
    <source>
        <strain evidence="2">Expedition CK06-06</strain>
    </source>
</reference>
<dbReference type="Pfam" id="PF05168">
    <property type="entry name" value="HEPN"/>
    <property type="match status" value="1"/>
</dbReference>
<protein>
    <recommendedName>
        <fullName evidence="1">HEPN domain-containing protein</fullName>
    </recommendedName>
</protein>
<dbReference type="AlphaFoldDB" id="X1QV46"/>
<proteinExistence type="predicted"/>
<dbReference type="Gene3D" id="1.20.120.330">
    <property type="entry name" value="Nucleotidyltransferases domain 2"/>
    <property type="match status" value="1"/>
</dbReference>
<dbReference type="InterPro" id="IPR007842">
    <property type="entry name" value="HEPN_dom"/>
</dbReference>
<evidence type="ECO:0000313" key="2">
    <source>
        <dbReference type="EMBL" id="GAI54775.1"/>
    </source>
</evidence>
<gene>
    <name evidence="2" type="ORF">S06H3_58435</name>
</gene>
<feature type="domain" description="HEPN" evidence="1">
    <location>
        <begin position="6"/>
        <end position="92"/>
    </location>
</feature>
<dbReference type="PROSITE" id="PS50910">
    <property type="entry name" value="HEPN"/>
    <property type="match status" value="1"/>
</dbReference>
<feature type="non-terminal residue" evidence="2">
    <location>
        <position position="1"/>
    </location>
</feature>
<organism evidence="2">
    <name type="scientific">marine sediment metagenome</name>
    <dbReference type="NCBI Taxonomy" id="412755"/>
    <lineage>
        <taxon>unclassified sequences</taxon>
        <taxon>metagenomes</taxon>
        <taxon>ecological metagenomes</taxon>
    </lineage>
</organism>